<protein>
    <submittedName>
        <fullName evidence="5">Hsp70 protein that interacts with Zuo1p</fullName>
    </submittedName>
</protein>
<dbReference type="FunFam" id="3.90.640.10:FF:000010">
    <property type="entry name" value="heat shock 70 kDa protein 14"/>
    <property type="match status" value="1"/>
</dbReference>
<name>A0A9W8DSP3_9FUNG</name>
<evidence type="ECO:0000256" key="3">
    <source>
        <dbReference type="ARBA" id="ARBA00022840"/>
    </source>
</evidence>
<dbReference type="AlphaFoldDB" id="A0A9W8DSP3"/>
<dbReference type="Pfam" id="PF00012">
    <property type="entry name" value="HSP70"/>
    <property type="match status" value="1"/>
</dbReference>
<evidence type="ECO:0000313" key="5">
    <source>
        <dbReference type="EMBL" id="KAJ1917070.1"/>
    </source>
</evidence>
<keyword evidence="3" id="KW-0067">ATP-binding</keyword>
<dbReference type="OrthoDB" id="29851at2759"/>
<dbReference type="InterPro" id="IPR029047">
    <property type="entry name" value="HSP70_peptide-bd_sf"/>
</dbReference>
<dbReference type="Proteomes" id="UP001150538">
    <property type="component" value="Unassembled WGS sequence"/>
</dbReference>
<organism evidence="5 6">
    <name type="scientific">Mycoemilia scoparia</name>
    <dbReference type="NCBI Taxonomy" id="417184"/>
    <lineage>
        <taxon>Eukaryota</taxon>
        <taxon>Fungi</taxon>
        <taxon>Fungi incertae sedis</taxon>
        <taxon>Zoopagomycota</taxon>
        <taxon>Kickxellomycotina</taxon>
        <taxon>Kickxellomycetes</taxon>
        <taxon>Kickxellales</taxon>
        <taxon>Kickxellaceae</taxon>
        <taxon>Mycoemilia</taxon>
    </lineage>
</organism>
<dbReference type="Gene3D" id="3.30.420.40">
    <property type="match status" value="2"/>
</dbReference>
<dbReference type="PROSITE" id="PS00329">
    <property type="entry name" value="HSP70_2"/>
    <property type="match status" value="1"/>
</dbReference>
<reference evidence="5" key="1">
    <citation type="submission" date="2022-07" db="EMBL/GenBank/DDBJ databases">
        <title>Phylogenomic reconstructions and comparative analyses of Kickxellomycotina fungi.</title>
        <authorList>
            <person name="Reynolds N.K."/>
            <person name="Stajich J.E."/>
            <person name="Barry K."/>
            <person name="Grigoriev I.V."/>
            <person name="Crous P."/>
            <person name="Smith M.E."/>
        </authorList>
    </citation>
    <scope>NUCLEOTIDE SEQUENCE</scope>
    <source>
        <strain evidence="5">NBRC 100468</strain>
    </source>
</reference>
<dbReference type="PANTHER" id="PTHR45639:SF32">
    <property type="entry name" value="HEAT SHOCK PROTEIN PDR13"/>
    <property type="match status" value="1"/>
</dbReference>
<evidence type="ECO:0000313" key="6">
    <source>
        <dbReference type="Proteomes" id="UP001150538"/>
    </source>
</evidence>
<dbReference type="GO" id="GO:0005524">
    <property type="term" value="F:ATP binding"/>
    <property type="evidence" value="ECO:0007669"/>
    <property type="project" value="UniProtKB-KW"/>
</dbReference>
<sequence>MAQKTYIGLSFGNHNSVIAILNKEGNPEVIANEDGEHKTPTYMAYSGSEEYAGSQAKHQAVRNAKSTLVSFRNLLGITDIEPSTESFADLYCPVTKNANGELCYKFTVRGDNEDNDIEKEVTVKEAAVKYLTRLVQTASTYLGTTIDGAVLAVPTYFTDSQKEALSEVCKDAGVPLLQTISEPCAAAITYGLGQSATKEHPQDTTALVVDVGGSSSELSIVSVRGGLFSVAAHTHLKSVSGDKVDQKLVEHFAEEFSRKTGIDIIKNNDKKALAKLSQACEVTKRTLSSASTAPCPVESLSQGLDLNGVINRIRFNIRTSSVYRPLGTAITTLLAEAGYTVNEIDQVLFVGGAARIPKLQSEVSALFPETTEIRTTDAGELDELIAEGCAKQAALISSGKAAYVEKKEVVGEHGDGIQVPALSKSVGLRLSEDKFLPILLRDTPAPASRAVVVSVPKGESVAFFSICEGDAVEPKEEEDDEENDGEVEDADQDSGPAILQSYKPGKLLGEMVLRVPESNKPVSVSVNFFVGKDHKLTVTATEKSTNTESKLEIA</sequence>
<dbReference type="Gene3D" id="3.90.640.10">
    <property type="entry name" value="Actin, Chain A, domain 4"/>
    <property type="match status" value="1"/>
</dbReference>
<evidence type="ECO:0000256" key="2">
    <source>
        <dbReference type="ARBA" id="ARBA00022741"/>
    </source>
</evidence>
<feature type="region of interest" description="Disordered" evidence="4">
    <location>
        <begin position="472"/>
        <end position="500"/>
    </location>
</feature>
<dbReference type="Gene3D" id="3.30.30.30">
    <property type="match status" value="1"/>
</dbReference>
<dbReference type="InterPro" id="IPR018181">
    <property type="entry name" value="Heat_shock_70_CS"/>
</dbReference>
<dbReference type="GO" id="GO:0140662">
    <property type="term" value="F:ATP-dependent protein folding chaperone"/>
    <property type="evidence" value="ECO:0007669"/>
    <property type="project" value="InterPro"/>
</dbReference>
<dbReference type="PRINTS" id="PR00301">
    <property type="entry name" value="HEATSHOCK70"/>
</dbReference>
<proteinExistence type="inferred from homology"/>
<evidence type="ECO:0000256" key="1">
    <source>
        <dbReference type="ARBA" id="ARBA00007381"/>
    </source>
</evidence>
<dbReference type="SUPFAM" id="SSF100920">
    <property type="entry name" value="Heat shock protein 70kD (HSP70), peptide-binding domain"/>
    <property type="match status" value="1"/>
</dbReference>
<feature type="compositionally biased region" description="Acidic residues" evidence="4">
    <location>
        <begin position="475"/>
        <end position="492"/>
    </location>
</feature>
<dbReference type="GO" id="GO:0005829">
    <property type="term" value="C:cytosol"/>
    <property type="evidence" value="ECO:0007669"/>
    <property type="project" value="TreeGrafter"/>
</dbReference>
<comment type="similarity">
    <text evidence="1">Belongs to the heat shock protein 70 family.</text>
</comment>
<dbReference type="Gene3D" id="2.60.34.10">
    <property type="entry name" value="Substrate Binding Domain Of DNAk, Chain A, domain 1"/>
    <property type="match status" value="1"/>
</dbReference>
<evidence type="ECO:0000256" key="4">
    <source>
        <dbReference type="SAM" id="MobiDB-lite"/>
    </source>
</evidence>
<keyword evidence="6" id="KW-1185">Reference proteome</keyword>
<dbReference type="GO" id="GO:0005634">
    <property type="term" value="C:nucleus"/>
    <property type="evidence" value="ECO:0007669"/>
    <property type="project" value="TreeGrafter"/>
</dbReference>
<dbReference type="InterPro" id="IPR013126">
    <property type="entry name" value="Hsp_70_fam"/>
</dbReference>
<dbReference type="PANTHER" id="PTHR45639">
    <property type="entry name" value="HSC70CB, ISOFORM G-RELATED"/>
    <property type="match status" value="1"/>
</dbReference>
<gene>
    <name evidence="5" type="primary">SSZ1</name>
    <name evidence="5" type="ORF">H4219_003414</name>
</gene>
<dbReference type="SUPFAM" id="SSF53067">
    <property type="entry name" value="Actin-like ATPase domain"/>
    <property type="match status" value="2"/>
</dbReference>
<dbReference type="EMBL" id="JANBPU010000082">
    <property type="protein sequence ID" value="KAJ1917070.1"/>
    <property type="molecule type" value="Genomic_DNA"/>
</dbReference>
<dbReference type="InterPro" id="IPR043129">
    <property type="entry name" value="ATPase_NBD"/>
</dbReference>
<comment type="caution">
    <text evidence="5">The sequence shown here is derived from an EMBL/GenBank/DDBJ whole genome shotgun (WGS) entry which is preliminary data.</text>
</comment>
<keyword evidence="2" id="KW-0547">Nucleotide-binding</keyword>
<accession>A0A9W8DSP3</accession>